<gene>
    <name evidence="2" type="primary">CPAMD8</name>
    <name evidence="2" type="ORF">GOODEAATRI_020369</name>
</gene>
<dbReference type="InterPro" id="IPR022041">
    <property type="entry name" value="Methyltransf_FA"/>
</dbReference>
<protein>
    <submittedName>
        <fullName evidence="2">C3 and PZP-like alpha-2-macroglobulin domain-containing protein 8</fullName>
    </submittedName>
</protein>
<comment type="caution">
    <text evidence="2">The sequence shown here is derived from an EMBL/GenBank/DDBJ whole genome shotgun (WGS) entry which is preliminary data.</text>
</comment>
<proteinExistence type="predicted"/>
<accession>A0ABV0NLT2</accession>
<dbReference type="Pfam" id="PF12248">
    <property type="entry name" value="Methyltransf_FA"/>
    <property type="match status" value="1"/>
</dbReference>
<feature type="domain" description="Farnesoic acid O-methyl transferase" evidence="1">
    <location>
        <begin position="29"/>
        <end position="67"/>
    </location>
</feature>
<name>A0ABV0NLT2_9TELE</name>
<dbReference type="EMBL" id="JAHRIO010041873">
    <property type="protein sequence ID" value="MEQ2172371.1"/>
    <property type="molecule type" value="Genomic_DNA"/>
</dbReference>
<evidence type="ECO:0000313" key="3">
    <source>
        <dbReference type="Proteomes" id="UP001476798"/>
    </source>
</evidence>
<dbReference type="Proteomes" id="UP001476798">
    <property type="component" value="Unassembled WGS sequence"/>
</dbReference>
<keyword evidence="3" id="KW-1185">Reference proteome</keyword>
<reference evidence="2 3" key="1">
    <citation type="submission" date="2021-06" db="EMBL/GenBank/DDBJ databases">
        <authorList>
            <person name="Palmer J.M."/>
        </authorList>
    </citation>
    <scope>NUCLEOTIDE SEQUENCE [LARGE SCALE GENOMIC DNA]</scope>
    <source>
        <strain evidence="2 3">GA_2019</strain>
        <tissue evidence="2">Muscle</tissue>
    </source>
</reference>
<evidence type="ECO:0000259" key="1">
    <source>
        <dbReference type="Pfam" id="PF12248"/>
    </source>
</evidence>
<evidence type="ECO:0000313" key="2">
    <source>
        <dbReference type="EMBL" id="MEQ2172371.1"/>
    </source>
</evidence>
<sequence length="132" mass="14876">KEGVCQEISQAHSFYYKGFLIGRVGRGLHPSNTSIILEWAGQFPGQVQHIGFSTGWGSIGEFKIWRKEDSDDDHNEAFTLGVPHNMVPGSERATAFMIGILVYGWRHTQCISKVFTHLKFLCLLFLISCDTK</sequence>
<organism evidence="2 3">
    <name type="scientific">Goodea atripinnis</name>
    <dbReference type="NCBI Taxonomy" id="208336"/>
    <lineage>
        <taxon>Eukaryota</taxon>
        <taxon>Metazoa</taxon>
        <taxon>Chordata</taxon>
        <taxon>Craniata</taxon>
        <taxon>Vertebrata</taxon>
        <taxon>Euteleostomi</taxon>
        <taxon>Actinopterygii</taxon>
        <taxon>Neopterygii</taxon>
        <taxon>Teleostei</taxon>
        <taxon>Neoteleostei</taxon>
        <taxon>Acanthomorphata</taxon>
        <taxon>Ovalentaria</taxon>
        <taxon>Atherinomorphae</taxon>
        <taxon>Cyprinodontiformes</taxon>
        <taxon>Goodeidae</taxon>
        <taxon>Goodea</taxon>
    </lineage>
</organism>
<feature type="non-terminal residue" evidence="2">
    <location>
        <position position="1"/>
    </location>
</feature>